<evidence type="ECO:0000259" key="1">
    <source>
        <dbReference type="Pfam" id="PF13088"/>
    </source>
</evidence>
<dbReference type="InterPro" id="IPR011040">
    <property type="entry name" value="Sialidase"/>
</dbReference>
<keyword evidence="3" id="KW-1185">Reference proteome</keyword>
<dbReference type="InParanoid" id="A2E5F9"/>
<dbReference type="FunFam" id="2.120.10.10:FF:000012">
    <property type="entry name" value="Sialidase [Precursor]"/>
    <property type="match status" value="1"/>
</dbReference>
<dbReference type="InterPro" id="IPR036278">
    <property type="entry name" value="Sialidase_sf"/>
</dbReference>
<dbReference type="SMR" id="A2E5F9"/>
<dbReference type="GO" id="GO:0004308">
    <property type="term" value="F:exo-alpha-sialidase activity"/>
    <property type="evidence" value="ECO:0000318"/>
    <property type="project" value="GO_Central"/>
</dbReference>
<protein>
    <submittedName>
        <fullName evidence="2">BNR/Asp-box repeat family protein</fullName>
    </submittedName>
</protein>
<proteinExistence type="predicted"/>
<dbReference type="InterPro" id="IPR026856">
    <property type="entry name" value="Sialidase_fam"/>
</dbReference>
<dbReference type="SUPFAM" id="SSF50939">
    <property type="entry name" value="Sialidases"/>
    <property type="match status" value="1"/>
</dbReference>
<reference evidence="2" key="1">
    <citation type="submission" date="2006-10" db="EMBL/GenBank/DDBJ databases">
        <authorList>
            <person name="Amadeo P."/>
            <person name="Zhao Q."/>
            <person name="Wortman J."/>
            <person name="Fraser-Liggett C."/>
            <person name="Carlton J."/>
        </authorList>
    </citation>
    <scope>NUCLEOTIDE SEQUENCE</scope>
    <source>
        <strain evidence="2">G3</strain>
    </source>
</reference>
<evidence type="ECO:0000313" key="2">
    <source>
        <dbReference type="EMBL" id="EAY12120.1"/>
    </source>
</evidence>
<dbReference type="GO" id="GO:0006689">
    <property type="term" value="P:ganglioside catabolic process"/>
    <property type="evidence" value="ECO:0000318"/>
    <property type="project" value="GO_Central"/>
</dbReference>
<reference evidence="2" key="2">
    <citation type="journal article" date="2007" name="Science">
        <title>Draft genome sequence of the sexually transmitted pathogen Trichomonas vaginalis.</title>
        <authorList>
            <person name="Carlton J.M."/>
            <person name="Hirt R.P."/>
            <person name="Silva J.C."/>
            <person name="Delcher A.L."/>
            <person name="Schatz M."/>
            <person name="Zhao Q."/>
            <person name="Wortman J.R."/>
            <person name="Bidwell S.L."/>
            <person name="Alsmark U.C.M."/>
            <person name="Besteiro S."/>
            <person name="Sicheritz-Ponten T."/>
            <person name="Noel C.J."/>
            <person name="Dacks J.B."/>
            <person name="Foster P.G."/>
            <person name="Simillion C."/>
            <person name="Van de Peer Y."/>
            <person name="Miranda-Saavedra D."/>
            <person name="Barton G.J."/>
            <person name="Westrop G.D."/>
            <person name="Mueller S."/>
            <person name="Dessi D."/>
            <person name="Fiori P.L."/>
            <person name="Ren Q."/>
            <person name="Paulsen I."/>
            <person name="Zhang H."/>
            <person name="Bastida-Corcuera F.D."/>
            <person name="Simoes-Barbosa A."/>
            <person name="Brown M.T."/>
            <person name="Hayes R.D."/>
            <person name="Mukherjee M."/>
            <person name="Okumura C.Y."/>
            <person name="Schneider R."/>
            <person name="Smith A.J."/>
            <person name="Vanacova S."/>
            <person name="Villalvazo M."/>
            <person name="Haas B.J."/>
            <person name="Pertea M."/>
            <person name="Feldblyum T.V."/>
            <person name="Utterback T.R."/>
            <person name="Shu C.L."/>
            <person name="Osoegawa K."/>
            <person name="de Jong P.J."/>
            <person name="Hrdy I."/>
            <person name="Horvathova L."/>
            <person name="Zubacova Z."/>
            <person name="Dolezal P."/>
            <person name="Malik S.B."/>
            <person name="Logsdon J.M. Jr."/>
            <person name="Henze K."/>
            <person name="Gupta A."/>
            <person name="Wang C.C."/>
            <person name="Dunne R.L."/>
            <person name="Upcroft J.A."/>
            <person name="Upcroft P."/>
            <person name="White O."/>
            <person name="Salzberg S.L."/>
            <person name="Tang P."/>
            <person name="Chiu C.-H."/>
            <person name="Lee Y.-S."/>
            <person name="Embley T.M."/>
            <person name="Coombs G.H."/>
            <person name="Mottram J.C."/>
            <person name="Tachezy J."/>
            <person name="Fraser-Liggett C.M."/>
            <person name="Johnson P.J."/>
        </authorList>
    </citation>
    <scope>NUCLEOTIDE SEQUENCE [LARGE SCALE GENOMIC DNA]</scope>
    <source>
        <strain evidence="2">G3</strain>
    </source>
</reference>
<dbReference type="Pfam" id="PF13088">
    <property type="entry name" value="BNR_2"/>
    <property type="match status" value="1"/>
</dbReference>
<gene>
    <name evidence="2" type="ORF">TVAG_301370</name>
</gene>
<dbReference type="Gene3D" id="2.120.10.10">
    <property type="match status" value="1"/>
</dbReference>
<dbReference type="PANTHER" id="PTHR10628">
    <property type="entry name" value="SIALIDASE"/>
    <property type="match status" value="1"/>
</dbReference>
<dbReference type="AlphaFoldDB" id="A2E5F9"/>
<sequence>MTWSDKKFIAAYESGKSCSDSSTILNTQTGEIVLFYNFMDYSAYGIYRQHVRFSSDDGETWSDPIDITDQIAPPNSEKAFKFITSGKATQARNGNLYQTLVDVSIGKVYLIESKNGGRNWTRIDIGVSPADETTVAALDTGNVLLNARTNQGCRYLFEIDPVNKVLVRSEKRTDLPDPTCDASFMRYDYGKSSILFFANCHSNWGRKNMSIKYSLDNGRTFTGGKTVYPNNGGYSAITVAPNTDIVYHYEYPDGNGLAVQVLPMDWGMDQ</sequence>
<organism evidence="2 3">
    <name type="scientific">Trichomonas vaginalis (strain ATCC PRA-98 / G3)</name>
    <dbReference type="NCBI Taxonomy" id="412133"/>
    <lineage>
        <taxon>Eukaryota</taxon>
        <taxon>Metamonada</taxon>
        <taxon>Parabasalia</taxon>
        <taxon>Trichomonadida</taxon>
        <taxon>Trichomonadidae</taxon>
        <taxon>Trichomonas</taxon>
    </lineage>
</organism>
<dbReference type="STRING" id="5722.A2E5F9"/>
<name>A2E5F9_TRIV3</name>
<dbReference type="GO" id="GO:0009313">
    <property type="term" value="P:oligosaccharide catabolic process"/>
    <property type="evidence" value="ECO:0000318"/>
    <property type="project" value="GO_Central"/>
</dbReference>
<feature type="domain" description="Sialidase" evidence="1">
    <location>
        <begin position="2"/>
        <end position="244"/>
    </location>
</feature>
<dbReference type="CDD" id="cd15482">
    <property type="entry name" value="Sialidase_non-viral"/>
    <property type="match status" value="1"/>
</dbReference>
<dbReference type="PANTHER" id="PTHR10628:SF30">
    <property type="entry name" value="EXO-ALPHA-SIALIDASE"/>
    <property type="match status" value="1"/>
</dbReference>
<dbReference type="VEuPathDB" id="TrichDB:TVAG_301370"/>
<dbReference type="VEuPathDB" id="TrichDB:TVAGG3_0069430"/>
<accession>A2E5F9</accession>
<dbReference type="GO" id="GO:0016020">
    <property type="term" value="C:membrane"/>
    <property type="evidence" value="ECO:0000318"/>
    <property type="project" value="GO_Central"/>
</dbReference>
<dbReference type="GO" id="GO:0005737">
    <property type="term" value="C:cytoplasm"/>
    <property type="evidence" value="ECO:0000318"/>
    <property type="project" value="GO_Central"/>
</dbReference>
<dbReference type="KEGG" id="tva:4770082"/>
<dbReference type="Proteomes" id="UP000001542">
    <property type="component" value="Unassembled WGS sequence"/>
</dbReference>
<dbReference type="OrthoDB" id="2739686at2759"/>
<dbReference type="RefSeq" id="XP_001324343.1">
    <property type="nucleotide sequence ID" value="XM_001324308.1"/>
</dbReference>
<dbReference type="EMBL" id="DS113307">
    <property type="protein sequence ID" value="EAY12120.1"/>
    <property type="molecule type" value="Genomic_DNA"/>
</dbReference>
<evidence type="ECO:0000313" key="3">
    <source>
        <dbReference type="Proteomes" id="UP000001542"/>
    </source>
</evidence>